<name>A0A5C3Q045_9AGAR</name>
<evidence type="ECO:0000256" key="1">
    <source>
        <dbReference type="SAM" id="MobiDB-lite"/>
    </source>
</evidence>
<keyword evidence="3" id="KW-1185">Reference proteome</keyword>
<dbReference type="Proteomes" id="UP000305067">
    <property type="component" value="Unassembled WGS sequence"/>
</dbReference>
<dbReference type="AlphaFoldDB" id="A0A5C3Q045"/>
<accession>A0A5C3Q045</accession>
<gene>
    <name evidence="2" type="ORF">BDV98DRAFT_598902</name>
</gene>
<dbReference type="EMBL" id="ML178911">
    <property type="protein sequence ID" value="TFK95191.1"/>
    <property type="molecule type" value="Genomic_DNA"/>
</dbReference>
<feature type="compositionally biased region" description="Low complexity" evidence="1">
    <location>
        <begin position="1"/>
        <end position="11"/>
    </location>
</feature>
<proteinExistence type="predicted"/>
<evidence type="ECO:0000313" key="2">
    <source>
        <dbReference type="EMBL" id="TFK95191.1"/>
    </source>
</evidence>
<sequence>MASLSSAASLAPPTLELSRTSSVEVCSDADKISAGVARESPFYAWVKRAARDCTLIIERIQLFLAETPFAIPVNALPAVAAVV</sequence>
<feature type="region of interest" description="Disordered" evidence="1">
    <location>
        <begin position="1"/>
        <end position="21"/>
    </location>
</feature>
<organism evidence="2 3">
    <name type="scientific">Pterulicium gracile</name>
    <dbReference type="NCBI Taxonomy" id="1884261"/>
    <lineage>
        <taxon>Eukaryota</taxon>
        <taxon>Fungi</taxon>
        <taxon>Dikarya</taxon>
        <taxon>Basidiomycota</taxon>
        <taxon>Agaricomycotina</taxon>
        <taxon>Agaricomycetes</taxon>
        <taxon>Agaricomycetidae</taxon>
        <taxon>Agaricales</taxon>
        <taxon>Pleurotineae</taxon>
        <taxon>Pterulaceae</taxon>
        <taxon>Pterulicium</taxon>
    </lineage>
</organism>
<evidence type="ECO:0000313" key="3">
    <source>
        <dbReference type="Proteomes" id="UP000305067"/>
    </source>
</evidence>
<protein>
    <submittedName>
        <fullName evidence="2">Uncharacterized protein</fullName>
    </submittedName>
</protein>
<reference evidence="2 3" key="1">
    <citation type="journal article" date="2019" name="Nat. Ecol. Evol.">
        <title>Megaphylogeny resolves global patterns of mushroom evolution.</title>
        <authorList>
            <person name="Varga T."/>
            <person name="Krizsan K."/>
            <person name="Foldi C."/>
            <person name="Dima B."/>
            <person name="Sanchez-Garcia M."/>
            <person name="Sanchez-Ramirez S."/>
            <person name="Szollosi G.J."/>
            <person name="Szarkandi J.G."/>
            <person name="Papp V."/>
            <person name="Albert L."/>
            <person name="Andreopoulos W."/>
            <person name="Angelini C."/>
            <person name="Antonin V."/>
            <person name="Barry K.W."/>
            <person name="Bougher N.L."/>
            <person name="Buchanan P."/>
            <person name="Buyck B."/>
            <person name="Bense V."/>
            <person name="Catcheside P."/>
            <person name="Chovatia M."/>
            <person name="Cooper J."/>
            <person name="Damon W."/>
            <person name="Desjardin D."/>
            <person name="Finy P."/>
            <person name="Geml J."/>
            <person name="Haridas S."/>
            <person name="Hughes K."/>
            <person name="Justo A."/>
            <person name="Karasinski D."/>
            <person name="Kautmanova I."/>
            <person name="Kiss B."/>
            <person name="Kocsube S."/>
            <person name="Kotiranta H."/>
            <person name="LaButti K.M."/>
            <person name="Lechner B.E."/>
            <person name="Liimatainen K."/>
            <person name="Lipzen A."/>
            <person name="Lukacs Z."/>
            <person name="Mihaltcheva S."/>
            <person name="Morgado L.N."/>
            <person name="Niskanen T."/>
            <person name="Noordeloos M.E."/>
            <person name="Ohm R.A."/>
            <person name="Ortiz-Santana B."/>
            <person name="Ovrebo C."/>
            <person name="Racz N."/>
            <person name="Riley R."/>
            <person name="Savchenko A."/>
            <person name="Shiryaev A."/>
            <person name="Soop K."/>
            <person name="Spirin V."/>
            <person name="Szebenyi C."/>
            <person name="Tomsovsky M."/>
            <person name="Tulloss R.E."/>
            <person name="Uehling J."/>
            <person name="Grigoriev I.V."/>
            <person name="Vagvolgyi C."/>
            <person name="Papp T."/>
            <person name="Martin F.M."/>
            <person name="Miettinen O."/>
            <person name="Hibbett D.S."/>
            <person name="Nagy L.G."/>
        </authorList>
    </citation>
    <scope>NUCLEOTIDE SEQUENCE [LARGE SCALE GENOMIC DNA]</scope>
    <source>
        <strain evidence="2 3">CBS 309.79</strain>
    </source>
</reference>